<protein>
    <recommendedName>
        <fullName evidence="8">Probable branched-chain-amino-acid aminotransferase</fullName>
        <ecNumber evidence="7">2.6.1.42</ecNumber>
    </recommendedName>
</protein>
<evidence type="ECO:0000256" key="1">
    <source>
        <dbReference type="ARBA" id="ARBA00001933"/>
    </source>
</evidence>
<dbReference type="PANTHER" id="PTHR42743">
    <property type="entry name" value="AMINO-ACID AMINOTRANSFERASE"/>
    <property type="match status" value="1"/>
</dbReference>
<dbReference type="EC" id="2.6.1.42" evidence="7"/>
<comment type="catalytic activity">
    <reaction evidence="13">
        <text>L-leucine + 2-oxoglutarate = 4-methyl-2-oxopentanoate + L-glutamate</text>
        <dbReference type="Rhea" id="RHEA:18321"/>
        <dbReference type="ChEBI" id="CHEBI:16810"/>
        <dbReference type="ChEBI" id="CHEBI:17865"/>
        <dbReference type="ChEBI" id="CHEBI:29985"/>
        <dbReference type="ChEBI" id="CHEBI:57427"/>
        <dbReference type="EC" id="2.6.1.42"/>
    </reaction>
</comment>
<keyword evidence="15" id="KW-1185">Reference proteome</keyword>
<evidence type="ECO:0000256" key="11">
    <source>
        <dbReference type="ARBA" id="ARBA00048212"/>
    </source>
</evidence>
<comment type="pathway">
    <text evidence="5">Amino-acid biosynthesis; L-leucine biosynthesis; L-leucine from 3-methyl-2-oxobutanoate: step 4/4.</text>
</comment>
<keyword evidence="10" id="KW-0028">Amino-acid biosynthesis</keyword>
<name>A0A6H2DQ54_9SPHN</name>
<dbReference type="NCBIfam" id="NF005209">
    <property type="entry name" value="PRK06680.1"/>
    <property type="match status" value="1"/>
</dbReference>
<keyword evidence="10" id="KW-0100">Branched-chain amino acid biosynthesis</keyword>
<dbReference type="KEGG" id="phao:HF685_15685"/>
<evidence type="ECO:0000256" key="8">
    <source>
        <dbReference type="ARBA" id="ARBA00014472"/>
    </source>
</evidence>
<dbReference type="Gene3D" id="3.20.10.10">
    <property type="entry name" value="D-amino Acid Aminotransferase, subunit A, domain 2"/>
    <property type="match status" value="1"/>
</dbReference>
<evidence type="ECO:0000256" key="13">
    <source>
        <dbReference type="ARBA" id="ARBA00049229"/>
    </source>
</evidence>
<dbReference type="RefSeq" id="WP_168820924.1">
    <property type="nucleotide sequence ID" value="NZ_CP051217.1"/>
</dbReference>
<dbReference type="EMBL" id="CP051217">
    <property type="protein sequence ID" value="QJB70520.1"/>
    <property type="molecule type" value="Genomic_DNA"/>
</dbReference>
<dbReference type="Gene3D" id="3.30.470.10">
    <property type="match status" value="1"/>
</dbReference>
<dbReference type="GO" id="GO:0009082">
    <property type="term" value="P:branched-chain amino acid biosynthetic process"/>
    <property type="evidence" value="ECO:0007669"/>
    <property type="project" value="UniProtKB-KW"/>
</dbReference>
<dbReference type="Pfam" id="PF01063">
    <property type="entry name" value="Aminotran_4"/>
    <property type="match status" value="1"/>
</dbReference>
<dbReference type="PANTHER" id="PTHR42743:SF11">
    <property type="entry name" value="AMINODEOXYCHORISMATE LYASE"/>
    <property type="match status" value="1"/>
</dbReference>
<evidence type="ECO:0000256" key="10">
    <source>
        <dbReference type="ARBA" id="ARBA00023304"/>
    </source>
</evidence>
<keyword evidence="9" id="KW-0663">Pyridoxal phosphate</keyword>
<keyword evidence="14" id="KW-0808">Transferase</keyword>
<evidence type="ECO:0000313" key="15">
    <source>
        <dbReference type="Proteomes" id="UP000501600"/>
    </source>
</evidence>
<dbReference type="SUPFAM" id="SSF56752">
    <property type="entry name" value="D-aminoacid aminotransferase-like PLP-dependent enzymes"/>
    <property type="match status" value="1"/>
</dbReference>
<evidence type="ECO:0000256" key="3">
    <source>
        <dbReference type="ARBA" id="ARBA00004824"/>
    </source>
</evidence>
<comment type="pathway">
    <text evidence="4">Amino-acid biosynthesis; L-valine biosynthesis; L-valine from pyruvate: step 4/4.</text>
</comment>
<dbReference type="InterPro" id="IPR036038">
    <property type="entry name" value="Aminotransferase-like"/>
</dbReference>
<organism evidence="14 15">
    <name type="scientific">Parasphingorhabdus halotolerans</name>
    <dbReference type="NCBI Taxonomy" id="2725558"/>
    <lineage>
        <taxon>Bacteria</taxon>
        <taxon>Pseudomonadati</taxon>
        <taxon>Pseudomonadota</taxon>
        <taxon>Alphaproteobacteria</taxon>
        <taxon>Sphingomonadales</taxon>
        <taxon>Sphingomonadaceae</taxon>
        <taxon>Parasphingorhabdus</taxon>
    </lineage>
</organism>
<comment type="cofactor">
    <cofactor evidence="1">
        <name>pyridoxal 5'-phosphate</name>
        <dbReference type="ChEBI" id="CHEBI:597326"/>
    </cofactor>
</comment>
<dbReference type="GO" id="GO:0004084">
    <property type="term" value="F:branched-chain-amino-acid transaminase activity"/>
    <property type="evidence" value="ECO:0007669"/>
    <property type="project" value="UniProtKB-EC"/>
</dbReference>
<proteinExistence type="inferred from homology"/>
<evidence type="ECO:0000256" key="7">
    <source>
        <dbReference type="ARBA" id="ARBA00013053"/>
    </source>
</evidence>
<comment type="catalytic activity">
    <reaction evidence="12">
        <text>L-isoleucine + 2-oxoglutarate = (S)-3-methyl-2-oxopentanoate + L-glutamate</text>
        <dbReference type="Rhea" id="RHEA:24801"/>
        <dbReference type="ChEBI" id="CHEBI:16810"/>
        <dbReference type="ChEBI" id="CHEBI:29985"/>
        <dbReference type="ChEBI" id="CHEBI:35146"/>
        <dbReference type="ChEBI" id="CHEBI:58045"/>
        <dbReference type="EC" id="2.6.1.42"/>
    </reaction>
</comment>
<keyword evidence="14" id="KW-0032">Aminotransferase</keyword>
<dbReference type="GO" id="GO:0005829">
    <property type="term" value="C:cytosol"/>
    <property type="evidence" value="ECO:0007669"/>
    <property type="project" value="TreeGrafter"/>
</dbReference>
<dbReference type="Proteomes" id="UP000501600">
    <property type="component" value="Chromosome"/>
</dbReference>
<dbReference type="AlphaFoldDB" id="A0A6H2DQ54"/>
<evidence type="ECO:0000313" key="14">
    <source>
        <dbReference type="EMBL" id="QJB70520.1"/>
    </source>
</evidence>
<dbReference type="InterPro" id="IPR050571">
    <property type="entry name" value="Class-IV_PLP-Dep_Aminotrnsfr"/>
</dbReference>
<evidence type="ECO:0000256" key="9">
    <source>
        <dbReference type="ARBA" id="ARBA00022898"/>
    </source>
</evidence>
<dbReference type="InterPro" id="IPR043131">
    <property type="entry name" value="BCAT-like_N"/>
</dbReference>
<gene>
    <name evidence="14" type="ORF">HF685_15685</name>
</gene>
<evidence type="ECO:0000256" key="5">
    <source>
        <dbReference type="ARBA" id="ARBA00005072"/>
    </source>
</evidence>
<evidence type="ECO:0000256" key="2">
    <source>
        <dbReference type="ARBA" id="ARBA00003109"/>
    </source>
</evidence>
<evidence type="ECO:0000256" key="12">
    <source>
        <dbReference type="ARBA" id="ARBA00048798"/>
    </source>
</evidence>
<dbReference type="InterPro" id="IPR001544">
    <property type="entry name" value="Aminotrans_IV"/>
</dbReference>
<comment type="pathway">
    <text evidence="3">Amino-acid biosynthesis; L-isoleucine biosynthesis; L-isoleucine from 2-oxobutanoate: step 4/4.</text>
</comment>
<evidence type="ECO:0000256" key="4">
    <source>
        <dbReference type="ARBA" id="ARBA00004931"/>
    </source>
</evidence>
<accession>A0A6H2DQ54</accession>
<comment type="catalytic activity">
    <reaction evidence="11">
        <text>L-valine + 2-oxoglutarate = 3-methyl-2-oxobutanoate + L-glutamate</text>
        <dbReference type="Rhea" id="RHEA:24813"/>
        <dbReference type="ChEBI" id="CHEBI:11851"/>
        <dbReference type="ChEBI" id="CHEBI:16810"/>
        <dbReference type="ChEBI" id="CHEBI:29985"/>
        <dbReference type="ChEBI" id="CHEBI:57762"/>
        <dbReference type="EC" id="2.6.1.42"/>
    </reaction>
</comment>
<dbReference type="FunFam" id="3.20.10.10:FF:000002">
    <property type="entry name" value="D-alanine aminotransferase"/>
    <property type="match status" value="1"/>
</dbReference>
<comment type="similarity">
    <text evidence="6">Belongs to the class-IV pyridoxal-phosphate-dependent aminotransferase family.</text>
</comment>
<comment type="function">
    <text evidence="2">Acts on leucine, isoleucine and valine.</text>
</comment>
<evidence type="ECO:0000256" key="6">
    <source>
        <dbReference type="ARBA" id="ARBA00009320"/>
    </source>
</evidence>
<sequence>MRLIYLNGNYVTENDAKVSVFDRGLLFSDAVYEVISVIGGCLIDMERHEQRLMRSLGELSINADEGWSAICLGLVSRNALDEGLVYLQISRGAVPERDYRWPSADIKSTVFAFTQERALIDNPMAERGMRIVTRPDMRWGRCDIKTTQLLYASLMKMEARDAGADDAWMTRDAMVTEGTSQNAHIITKDGVLISHQLDHRVLPGVTRIELFERAGAQGLSIQERAFSVAEAYDAAEAFVSSSTLLIMPVVSIDGHMIGDGKPGGITEQLRRSYISEVQRTAAS</sequence>
<dbReference type="GO" id="GO:0008652">
    <property type="term" value="P:amino acid biosynthetic process"/>
    <property type="evidence" value="ECO:0007669"/>
    <property type="project" value="UniProtKB-ARBA"/>
</dbReference>
<dbReference type="InterPro" id="IPR043132">
    <property type="entry name" value="BCAT-like_C"/>
</dbReference>
<reference evidence="14 15" key="1">
    <citation type="submission" date="2020-04" db="EMBL/GenBank/DDBJ databases">
        <title>Genome sequence for Sphingorhabdus sp. strain M1.</title>
        <authorList>
            <person name="Park S.-J."/>
        </authorList>
    </citation>
    <scope>NUCLEOTIDE SEQUENCE [LARGE SCALE GENOMIC DNA]</scope>
    <source>
        <strain evidence="14 15">JK6</strain>
    </source>
</reference>